<feature type="non-terminal residue" evidence="1">
    <location>
        <position position="1"/>
    </location>
</feature>
<gene>
    <name evidence="1" type="ORF">P171DRAFT_352750</name>
</gene>
<dbReference type="EMBL" id="MU001495">
    <property type="protein sequence ID" value="KAF2448874.1"/>
    <property type="molecule type" value="Genomic_DNA"/>
</dbReference>
<sequence length="248" mass="27897">PKYIFRIDEIRESPHTIASYDRHGIWNPSTDRQGNERLNGVGTTGIWWYCNGQGIQRLNVSAPPPGSSPFQTFSVFYGDAFGFWVLRGDATSPPAAEAWHPLSFDWDERDYSAYLTNAGEEHTLKLQRRDQGWPQMLLPTTNQVQPVATSQVYGGLKGDLAIFLALIALSMDRQTLTPTLPRMFVNGVWATHRFPHGPSNHSYACPGSNRRGVVVYVYTVPASWDSTRKSTAKDLQSYQDGALGKYYY</sequence>
<dbReference type="AlphaFoldDB" id="A0A9P4PTX8"/>
<name>A0A9P4PTX8_9PLEO</name>
<dbReference type="OrthoDB" id="5243686at2759"/>
<evidence type="ECO:0000313" key="1">
    <source>
        <dbReference type="EMBL" id="KAF2448874.1"/>
    </source>
</evidence>
<dbReference type="Proteomes" id="UP000799764">
    <property type="component" value="Unassembled WGS sequence"/>
</dbReference>
<protein>
    <submittedName>
        <fullName evidence="1">Uncharacterized protein</fullName>
    </submittedName>
</protein>
<organism evidence="1 2">
    <name type="scientific">Karstenula rhodostoma CBS 690.94</name>
    <dbReference type="NCBI Taxonomy" id="1392251"/>
    <lineage>
        <taxon>Eukaryota</taxon>
        <taxon>Fungi</taxon>
        <taxon>Dikarya</taxon>
        <taxon>Ascomycota</taxon>
        <taxon>Pezizomycotina</taxon>
        <taxon>Dothideomycetes</taxon>
        <taxon>Pleosporomycetidae</taxon>
        <taxon>Pleosporales</taxon>
        <taxon>Massarineae</taxon>
        <taxon>Didymosphaeriaceae</taxon>
        <taxon>Karstenula</taxon>
    </lineage>
</organism>
<keyword evidence="2" id="KW-1185">Reference proteome</keyword>
<accession>A0A9P4PTX8</accession>
<reference evidence="1" key="1">
    <citation type="journal article" date="2020" name="Stud. Mycol.">
        <title>101 Dothideomycetes genomes: a test case for predicting lifestyles and emergence of pathogens.</title>
        <authorList>
            <person name="Haridas S."/>
            <person name="Albert R."/>
            <person name="Binder M."/>
            <person name="Bloem J."/>
            <person name="Labutti K."/>
            <person name="Salamov A."/>
            <person name="Andreopoulos B."/>
            <person name="Baker S."/>
            <person name="Barry K."/>
            <person name="Bills G."/>
            <person name="Bluhm B."/>
            <person name="Cannon C."/>
            <person name="Castanera R."/>
            <person name="Culley D."/>
            <person name="Daum C."/>
            <person name="Ezra D."/>
            <person name="Gonzalez J."/>
            <person name="Henrissat B."/>
            <person name="Kuo A."/>
            <person name="Liang C."/>
            <person name="Lipzen A."/>
            <person name="Lutzoni F."/>
            <person name="Magnuson J."/>
            <person name="Mondo S."/>
            <person name="Nolan M."/>
            <person name="Ohm R."/>
            <person name="Pangilinan J."/>
            <person name="Park H.-J."/>
            <person name="Ramirez L."/>
            <person name="Alfaro M."/>
            <person name="Sun H."/>
            <person name="Tritt A."/>
            <person name="Yoshinaga Y."/>
            <person name="Zwiers L.-H."/>
            <person name="Turgeon B."/>
            <person name="Goodwin S."/>
            <person name="Spatafora J."/>
            <person name="Crous P."/>
            <person name="Grigoriev I."/>
        </authorList>
    </citation>
    <scope>NUCLEOTIDE SEQUENCE</scope>
    <source>
        <strain evidence="1">CBS 690.94</strain>
    </source>
</reference>
<evidence type="ECO:0000313" key="2">
    <source>
        <dbReference type="Proteomes" id="UP000799764"/>
    </source>
</evidence>
<proteinExistence type="predicted"/>
<comment type="caution">
    <text evidence="1">The sequence shown here is derived from an EMBL/GenBank/DDBJ whole genome shotgun (WGS) entry which is preliminary data.</text>
</comment>